<keyword evidence="2" id="KW-1185">Reference proteome</keyword>
<reference evidence="1 2" key="1">
    <citation type="submission" date="2019-03" db="EMBL/GenBank/DDBJ databases">
        <title>Genomic Encyclopedia of Type Strains, Phase IV (KMG-IV): sequencing the most valuable type-strain genomes for metagenomic binning, comparative biology and taxonomic classification.</title>
        <authorList>
            <person name="Goeker M."/>
        </authorList>
    </citation>
    <scope>NUCLEOTIDE SEQUENCE [LARGE SCALE GENOMIC DNA]</scope>
    <source>
        <strain evidence="1 2">DSM 18792</strain>
    </source>
</reference>
<dbReference type="Pfam" id="PF13585">
    <property type="entry name" value="CHU_C"/>
    <property type="match status" value="1"/>
</dbReference>
<protein>
    <submittedName>
        <fullName evidence="1">Gliding motility-associated-like protein</fullName>
    </submittedName>
</protein>
<gene>
    <name evidence="1" type="ORF">EV196_106299</name>
</gene>
<dbReference type="InterPro" id="IPR026341">
    <property type="entry name" value="T9SS_type_B"/>
</dbReference>
<dbReference type="OrthoDB" id="607469at2"/>
<evidence type="ECO:0000313" key="1">
    <source>
        <dbReference type="EMBL" id="TCL65105.1"/>
    </source>
</evidence>
<organism evidence="1 2">
    <name type="scientific">Mariniflexile fucanivorans</name>
    <dbReference type="NCBI Taxonomy" id="264023"/>
    <lineage>
        <taxon>Bacteria</taxon>
        <taxon>Pseudomonadati</taxon>
        <taxon>Bacteroidota</taxon>
        <taxon>Flavobacteriia</taxon>
        <taxon>Flavobacteriales</taxon>
        <taxon>Flavobacteriaceae</taxon>
        <taxon>Mariniflexile</taxon>
    </lineage>
</organism>
<dbReference type="EMBL" id="SLUP01000006">
    <property type="protein sequence ID" value="TCL65105.1"/>
    <property type="molecule type" value="Genomic_DNA"/>
</dbReference>
<evidence type="ECO:0000313" key="2">
    <source>
        <dbReference type="Proteomes" id="UP000295455"/>
    </source>
</evidence>
<dbReference type="AlphaFoldDB" id="A0A4R1RGI4"/>
<sequence>GCIKRTASFDIEQYDALSITSAIGEINEIVAVATGGSGTYEYTLNGEAYGSTNKFLIYESGNYTVSVTDSYGCFASETKYFEFIDLCIPNYFTPNGDTVMDTWAPGCALQYPNMKVLIFDRYGRKLATLGVNDTWDGKYQGKGLPSGDYWYSIKLNDKRYDKQVVGHFTIYR</sequence>
<dbReference type="NCBIfam" id="TIGR04131">
    <property type="entry name" value="Bac_Flav_CTERM"/>
    <property type="match status" value="1"/>
</dbReference>
<proteinExistence type="predicted"/>
<comment type="caution">
    <text evidence="1">The sequence shown here is derived from an EMBL/GenBank/DDBJ whole genome shotgun (WGS) entry which is preliminary data.</text>
</comment>
<feature type="non-terminal residue" evidence="1">
    <location>
        <position position="1"/>
    </location>
</feature>
<name>A0A4R1RGI4_9FLAO</name>
<dbReference type="RefSeq" id="WP_132218373.1">
    <property type="nucleotide sequence ID" value="NZ_SLUP01000006.1"/>
</dbReference>
<accession>A0A4R1RGI4</accession>
<dbReference type="Proteomes" id="UP000295455">
    <property type="component" value="Unassembled WGS sequence"/>
</dbReference>